<feature type="non-terminal residue" evidence="1">
    <location>
        <position position="222"/>
    </location>
</feature>
<gene>
    <name evidence="1" type="ORF">OBE_09846</name>
</gene>
<comment type="caution">
    <text evidence="1">The sequence shown here is derived from an EMBL/GenBank/DDBJ whole genome shotgun (WGS) entry which is preliminary data.</text>
</comment>
<dbReference type="Pfam" id="PF14121">
    <property type="entry name" value="Porin_10"/>
    <property type="match status" value="1"/>
</dbReference>
<organism evidence="1">
    <name type="scientific">human gut metagenome</name>
    <dbReference type="NCBI Taxonomy" id="408170"/>
    <lineage>
        <taxon>unclassified sequences</taxon>
        <taxon>metagenomes</taxon>
        <taxon>organismal metagenomes</taxon>
    </lineage>
</organism>
<dbReference type="InterPro" id="IPR025631">
    <property type="entry name" value="Porin_10"/>
</dbReference>
<dbReference type="EMBL" id="AJWZ01006795">
    <property type="protein sequence ID" value="EKC58749.1"/>
    <property type="molecule type" value="Genomic_DNA"/>
</dbReference>
<name>K1STH5_9ZZZZ</name>
<proteinExistence type="predicted"/>
<reference evidence="1" key="1">
    <citation type="journal article" date="2013" name="Environ. Microbiol.">
        <title>Microbiota from the distal guts of lean and obese adolescents exhibit partial functional redundancy besides clear differences in community structure.</title>
        <authorList>
            <person name="Ferrer M."/>
            <person name="Ruiz A."/>
            <person name="Lanza F."/>
            <person name="Haange S.B."/>
            <person name="Oberbach A."/>
            <person name="Till H."/>
            <person name="Bargiela R."/>
            <person name="Campoy C."/>
            <person name="Segura M.T."/>
            <person name="Richter M."/>
            <person name="von Bergen M."/>
            <person name="Seifert J."/>
            <person name="Suarez A."/>
        </authorList>
    </citation>
    <scope>NUCLEOTIDE SEQUENCE</scope>
</reference>
<accession>K1STH5</accession>
<feature type="non-terminal residue" evidence="1">
    <location>
        <position position="1"/>
    </location>
</feature>
<evidence type="ECO:0000313" key="1">
    <source>
        <dbReference type="EMBL" id="EKC58749.1"/>
    </source>
</evidence>
<dbReference type="AlphaFoldDB" id="K1STH5"/>
<protein>
    <submittedName>
        <fullName evidence="1">Uncharacterized protein</fullName>
    </submittedName>
</protein>
<sequence>PRVNVGTLDTTLTDYRIDYPFYREDVGDIAQGALGQTSLPLNYFRRPQFFDFGFASPYYAYTYNMENVDFYNTKKPIIRMSYEESGQKRFREENFNIMHAQNISPSTGFNIDYKARGTRGQYVWSRTKNHNLAVAFNHTGKRYSVHAAYYNNHIEQQENGGVVGVWALRDTTFEMPSGIPMKLSEAEAENTYRNNAFFVTQSYAIPLQRVTDRDFSLADLST</sequence>